<accession>A0AAN7QAH0</accession>
<dbReference type="EMBL" id="JAXQNO010000024">
    <property type="protein sequence ID" value="KAK4762408.1"/>
    <property type="molecule type" value="Genomic_DNA"/>
</dbReference>
<dbReference type="Proteomes" id="UP001346149">
    <property type="component" value="Unassembled WGS sequence"/>
</dbReference>
<proteinExistence type="predicted"/>
<dbReference type="InterPro" id="IPR008586">
    <property type="entry name" value="DUF868_pln"/>
</dbReference>
<keyword evidence="2" id="KW-1185">Reference proteome</keyword>
<evidence type="ECO:0000313" key="2">
    <source>
        <dbReference type="Proteomes" id="UP001346149"/>
    </source>
</evidence>
<dbReference type="PANTHER" id="PTHR31972:SF48">
    <property type="entry name" value="OS04G0407500 PROTEIN"/>
    <property type="match status" value="1"/>
</dbReference>
<name>A0AAN7QAH0_TRANT</name>
<dbReference type="PANTHER" id="PTHR31972">
    <property type="entry name" value="EXPRESSED PROTEIN"/>
    <property type="match status" value="1"/>
</dbReference>
<gene>
    <name evidence="1" type="ORF">SAY86_008176</name>
</gene>
<evidence type="ECO:0000313" key="1">
    <source>
        <dbReference type="EMBL" id="KAK4762408.1"/>
    </source>
</evidence>
<dbReference type="AlphaFoldDB" id="A0AAN7QAH0"/>
<comment type="caution">
    <text evidence="1">The sequence shown here is derived from an EMBL/GenBank/DDBJ whole genome shotgun (WGS) entry which is preliminary data.</text>
</comment>
<protein>
    <submittedName>
        <fullName evidence="1">Uncharacterized protein</fullName>
    </submittedName>
</protein>
<sequence length="331" mass="37159">MALYETNSLCRMRERFSCFSETSLSFLQPSSSNASSSAAPHSLLPSTQNAVTCVYRTVSPSTHKSLFISLSWFRSVVLGQPSLTIGFGPEASSSSSASFKLISSRSGLFKKNKGSKKVELYESLIEVFWDFSNARFDSGPEPLDGFYILVVIDSELGLFLGDMAEDAIEKKFKCCNQSKFSLASRRENCSGNALYRTRCQLDETAAVHDIMIRVCVEAEGPSKDSTLSVYIDKKKVMRVKRLLWNFRGSQTIFLDGTGSMIDMLWDVHDWFFSEASEGHGVFMFTTRTGMLNGRYWVEEGEGQDEKPVVEKWVTDNRANDFSLLIYATRNS</sequence>
<dbReference type="Pfam" id="PF05910">
    <property type="entry name" value="DUF868"/>
    <property type="match status" value="1"/>
</dbReference>
<organism evidence="1 2">
    <name type="scientific">Trapa natans</name>
    <name type="common">Water chestnut</name>
    <dbReference type="NCBI Taxonomy" id="22666"/>
    <lineage>
        <taxon>Eukaryota</taxon>
        <taxon>Viridiplantae</taxon>
        <taxon>Streptophyta</taxon>
        <taxon>Embryophyta</taxon>
        <taxon>Tracheophyta</taxon>
        <taxon>Spermatophyta</taxon>
        <taxon>Magnoliopsida</taxon>
        <taxon>eudicotyledons</taxon>
        <taxon>Gunneridae</taxon>
        <taxon>Pentapetalae</taxon>
        <taxon>rosids</taxon>
        <taxon>malvids</taxon>
        <taxon>Myrtales</taxon>
        <taxon>Lythraceae</taxon>
        <taxon>Trapa</taxon>
    </lineage>
</organism>
<reference evidence="1 2" key="1">
    <citation type="journal article" date="2023" name="Hortic Res">
        <title>Pangenome of water caltrop reveals structural variations and asymmetric subgenome divergence after allopolyploidization.</title>
        <authorList>
            <person name="Zhang X."/>
            <person name="Chen Y."/>
            <person name="Wang L."/>
            <person name="Yuan Y."/>
            <person name="Fang M."/>
            <person name="Shi L."/>
            <person name="Lu R."/>
            <person name="Comes H.P."/>
            <person name="Ma Y."/>
            <person name="Chen Y."/>
            <person name="Huang G."/>
            <person name="Zhou Y."/>
            <person name="Zheng Z."/>
            <person name="Qiu Y."/>
        </authorList>
    </citation>
    <scope>NUCLEOTIDE SEQUENCE [LARGE SCALE GENOMIC DNA]</scope>
    <source>
        <strain evidence="1">F231</strain>
    </source>
</reference>